<feature type="coiled-coil region" evidence="1">
    <location>
        <begin position="310"/>
        <end position="341"/>
    </location>
</feature>
<reference evidence="2 3" key="1">
    <citation type="submission" date="2023-12" db="EMBL/GenBank/DDBJ databases">
        <title>Gut-associated functions are favored during microbiome assembly across C. elegans life.</title>
        <authorList>
            <person name="Zimmermann J."/>
        </authorList>
    </citation>
    <scope>NUCLEOTIDE SEQUENCE [LARGE SCALE GENOMIC DNA]</scope>
    <source>
        <strain evidence="2 3">JUb134</strain>
    </source>
</reference>
<evidence type="ECO:0000256" key="1">
    <source>
        <dbReference type="SAM" id="Coils"/>
    </source>
</evidence>
<name>A0ABU8Q7I3_9SPHN</name>
<accession>A0ABU8Q7I3</accession>
<evidence type="ECO:0000313" key="2">
    <source>
        <dbReference type="EMBL" id="MEJ5095498.1"/>
    </source>
</evidence>
<organism evidence="2 3">
    <name type="scientific">Sphingomonas molluscorum</name>
    <dbReference type="NCBI Taxonomy" id="418184"/>
    <lineage>
        <taxon>Bacteria</taxon>
        <taxon>Pseudomonadati</taxon>
        <taxon>Pseudomonadota</taxon>
        <taxon>Alphaproteobacteria</taxon>
        <taxon>Sphingomonadales</taxon>
        <taxon>Sphingomonadaceae</taxon>
        <taxon>Sphingomonas</taxon>
    </lineage>
</organism>
<dbReference type="EMBL" id="JBBGZA010000001">
    <property type="protein sequence ID" value="MEJ5095498.1"/>
    <property type="molecule type" value="Genomic_DNA"/>
</dbReference>
<keyword evidence="1" id="KW-0175">Coiled coil</keyword>
<keyword evidence="3" id="KW-1185">Reference proteome</keyword>
<evidence type="ECO:0000313" key="3">
    <source>
        <dbReference type="Proteomes" id="UP001380365"/>
    </source>
</evidence>
<gene>
    <name evidence="2" type="ORF">WH159_13235</name>
</gene>
<comment type="caution">
    <text evidence="2">The sequence shown here is derived from an EMBL/GenBank/DDBJ whole genome shotgun (WGS) entry which is preliminary data.</text>
</comment>
<dbReference type="Proteomes" id="UP001380365">
    <property type="component" value="Unassembled WGS sequence"/>
</dbReference>
<dbReference type="RefSeq" id="WP_132882253.1">
    <property type="nucleotide sequence ID" value="NZ_JBBGZA010000001.1"/>
</dbReference>
<protein>
    <submittedName>
        <fullName evidence="2">Uncharacterized protein</fullName>
    </submittedName>
</protein>
<sequence>MAARSSARRDLFLQVSGSVDPLKAILKSGSSALVEFKGDAEKQLDAVEKALREIGSAGAGDGAKQMTQSYNAAFREIRRNAEQVAGAGNGSDALLIVNAKAARDAALAAEQRAAAVRVVAEAARAEAVAQGGTNAVLVQYAAAAMAAEKETTDYAIALRNQANTLTAVEGRMGALVPAGENITKMSGQARAGMQQLSYQLGDVATQWSMNTPLAVIFAQQIGQVTQAIGLMAGESKGLIGFLGGPWGMAIASALVVLTPLVSKLLEGGDALKNEVEQLKENAAASALADEAKKVFAKTEAGIIDDVRKLTEEVDRQNDSLRTNAERLNARANKDLDALRDKRAPAAEKVAAAQANLEAAKRGGPGQGLATLSYAQAQYDRFRAELDKIDRGIAAAERALAKSRAGLAVEQSAADVKALASPQNRLDRDFADAKEKLQLEYTQKIVAAKTDLNKQQALTNELTRKQLALQTKYDADTAAERKRQSAARAASSGSLTPAEVGKMLQEQFGGTVTSTTGGKHTKNSFHYRGQALDWVPRGGMGAVSKQEIRSFLEAQGVDIKELLGPGDKDHNDHFHVAFSKTQRGQDAIDQDRIRKEQAEASRQQAYANQLRSAQDDFYQAQVALAAGAEQRVEIQIEQLQAAKVQRDQAIDAQVKAGKLEVAEAEKLKTLNAQTLLAREIVAYREDEKRKEKKRQDLLDQALEASRAEQDRQRSLLDLQGQFATTLAERRRIATEMLEIELQQRRDAARRKTASTDLQTRVDGARDLEQIDAEEPLLRDQLDRDFAGPLDQYRAHLKETTDDMSTALEGVAVRGFGALEDAGSREIANLLKMKGAYGEFASSVIADLARIAIQKAIVGTIGGGFFGLKTGGKIQKRAGGGKISGPGTGTSDSIFALIDGRDPLLVSNGESVVTAEATRRYWPIIDAMNKGRIPGLATGGMIGSSVPRMADFSSVTPQSVTRPTGPGRMQLDANVTVKAGPEFDARMESVSLRTVAATAEPIMAGAEARTRRRLARPDLPGGFGG</sequence>
<proteinExistence type="predicted"/>